<dbReference type="EMBL" id="LT934425">
    <property type="protein sequence ID" value="SOH03333.1"/>
    <property type="molecule type" value="Genomic_DNA"/>
</dbReference>
<dbReference type="GO" id="GO:0005737">
    <property type="term" value="C:cytoplasm"/>
    <property type="evidence" value="ECO:0007669"/>
    <property type="project" value="UniProtKB-SubCell"/>
</dbReference>
<comment type="cofactor">
    <cofactor evidence="10">
        <name>Zn(2+)</name>
        <dbReference type="ChEBI" id="CHEBI:29105"/>
    </cofactor>
</comment>
<dbReference type="SUPFAM" id="SSF56784">
    <property type="entry name" value="HAD-like"/>
    <property type="match status" value="1"/>
</dbReference>
<keyword evidence="14" id="KW-1185">Reference proteome</keyword>
<keyword evidence="10" id="KW-0460">Magnesium</keyword>
<dbReference type="EC" id="3.1.3.-" evidence="7"/>
<feature type="binding site" evidence="10">
    <location>
        <position position="12"/>
    </location>
    <ligand>
        <name>Mg(2+)</name>
        <dbReference type="ChEBI" id="CHEBI:18420"/>
    </ligand>
</feature>
<dbReference type="GO" id="GO:0005975">
    <property type="term" value="P:carbohydrate metabolic process"/>
    <property type="evidence" value="ECO:0007669"/>
    <property type="project" value="InterPro"/>
</dbReference>
<keyword evidence="2 7" id="KW-0963">Cytoplasm</keyword>
<reference evidence="11" key="2">
    <citation type="submission" date="2006-01" db="EMBL/GenBank/DDBJ databases">
        <authorList>
            <person name="Genoscope"/>
        </authorList>
    </citation>
    <scope>NUCLEOTIDE SEQUENCE</scope>
</reference>
<evidence type="ECO:0000313" key="15">
    <source>
        <dbReference type="Proteomes" id="UP000501926"/>
    </source>
</evidence>
<dbReference type="InterPro" id="IPR036412">
    <property type="entry name" value="HAD-like_sf"/>
</dbReference>
<dbReference type="Gene3D" id="3.40.50.1000">
    <property type="entry name" value="HAD superfamily/HAD-like"/>
    <property type="match status" value="1"/>
</dbReference>
<feature type="active site" description="Nucleophile" evidence="8">
    <location>
        <position position="10"/>
    </location>
</feature>
<name>Q1Q221_KUEST</name>
<comment type="cofactor">
    <cofactor evidence="10">
        <name>Mg(2+)</name>
        <dbReference type="ChEBI" id="CHEBI:18420"/>
    </cofactor>
</comment>
<dbReference type="PANTHER" id="PTHR42891">
    <property type="entry name" value="D-GLYCERO-BETA-D-MANNO-HEPTOSE-1,7-BISPHOSPHATE 7-PHOSPHATASE"/>
    <property type="match status" value="1"/>
</dbReference>
<evidence type="ECO:0000256" key="9">
    <source>
        <dbReference type="PIRSR" id="PIRSR004682-3"/>
    </source>
</evidence>
<feature type="binding site" evidence="10">
    <location>
        <position position="135"/>
    </location>
    <ligand>
        <name>Mg(2+)</name>
        <dbReference type="ChEBI" id="CHEBI:18420"/>
    </ligand>
</feature>
<dbReference type="NCBIfam" id="TIGR01656">
    <property type="entry name" value="Histidinol-ppas"/>
    <property type="match status" value="1"/>
</dbReference>
<evidence type="ECO:0000256" key="6">
    <source>
        <dbReference type="ARBA" id="ARBA00031828"/>
    </source>
</evidence>
<reference evidence="11" key="1">
    <citation type="journal article" date="2006" name="Nature">
        <title>Deciphering the evolution and metabolism of an anammox bacterium from a community genome.</title>
        <authorList>
            <person name="Strous M."/>
            <person name="Pelletier E."/>
            <person name="Mangenot S."/>
            <person name="Rattei T."/>
            <person name="Lehner A."/>
            <person name="Taylor M.W."/>
            <person name="Horn M."/>
            <person name="Daims H."/>
            <person name="Bartol-Mavel D."/>
            <person name="Wincker P."/>
            <person name="Barbe V."/>
            <person name="Fonknechten N."/>
            <person name="Vallenet D."/>
            <person name="Segurens B."/>
            <person name="Schenowitz-Truong C."/>
            <person name="Medigue C."/>
            <person name="Collingro A."/>
            <person name="Snel B."/>
            <person name="Dutilh B.E."/>
            <person name="OpDenCamp H.J.M."/>
            <person name="vanDerDrift C."/>
            <person name="Cirpus I."/>
            <person name="vanDePas-Schoonen K.T."/>
            <person name="Harhangi H.R."/>
            <person name="vanNiftrik L."/>
            <person name="Schmid M."/>
            <person name="Keltjens J."/>
            <person name="vanDeVossenberg J."/>
            <person name="Kartal B."/>
            <person name="Meier H."/>
            <person name="Frishman D."/>
            <person name="Huynen M.A."/>
            <person name="Mewes H."/>
            <person name="Weissenbach J."/>
            <person name="Jetten M.S.M."/>
            <person name="Wagner M."/>
            <person name="LePaslier D."/>
        </authorList>
    </citation>
    <scope>NUCLEOTIDE SEQUENCE</scope>
</reference>
<gene>
    <name evidence="12" type="ORF">KsCSTR_17160</name>
    <name evidence="13" type="ORF">KSMBR1_0822</name>
    <name evidence="11" type="ORF">kuste3304</name>
</gene>
<evidence type="ECO:0000256" key="7">
    <source>
        <dbReference type="PIRNR" id="PIRNR004682"/>
    </source>
</evidence>
<dbReference type="KEGG" id="kst:KSMBR1_0822"/>
<feature type="binding site" evidence="10">
    <location>
        <position position="93"/>
    </location>
    <ligand>
        <name>Zn(2+)</name>
        <dbReference type="ChEBI" id="CHEBI:29105"/>
    </ligand>
</feature>
<evidence type="ECO:0000256" key="8">
    <source>
        <dbReference type="PIRSR" id="PIRSR004682-1"/>
    </source>
</evidence>
<feature type="binding site" evidence="10">
    <location>
        <position position="106"/>
    </location>
    <ligand>
        <name>Zn(2+)</name>
        <dbReference type="ChEBI" id="CHEBI:29105"/>
    </ligand>
</feature>
<evidence type="ECO:0000256" key="4">
    <source>
        <dbReference type="ARBA" id="ARBA00022801"/>
    </source>
</evidence>
<feature type="binding site" evidence="10">
    <location>
        <position position="108"/>
    </location>
    <ligand>
        <name>Zn(2+)</name>
        <dbReference type="ChEBI" id="CHEBI:29105"/>
    </ligand>
</feature>
<reference evidence="12 15" key="5">
    <citation type="submission" date="2020-02" db="EMBL/GenBank/DDBJ databases">
        <title>Newly sequenced genome of strain CSTR1 showed variability in Candidatus Kuenenia stuttgartiensis genomes.</title>
        <authorList>
            <person name="Ding C."/>
            <person name="Adrian L."/>
        </authorList>
    </citation>
    <scope>NUCLEOTIDE SEQUENCE [LARGE SCALE GENOMIC DNA]</scope>
    <source>
        <strain evidence="12 15">CSTR1</strain>
    </source>
</reference>
<feature type="site" description="Contributes to substrate recognition" evidence="9">
    <location>
        <position position="110"/>
    </location>
</feature>
<comment type="subcellular location">
    <subcellularLocation>
        <location evidence="1 7">Cytoplasm</location>
    </subcellularLocation>
</comment>
<evidence type="ECO:0000313" key="13">
    <source>
        <dbReference type="EMBL" id="SOH03333.1"/>
    </source>
</evidence>
<dbReference type="RefSeq" id="WP_099324184.1">
    <property type="nucleotide sequence ID" value="NZ_CP049055.1"/>
</dbReference>
<dbReference type="PANTHER" id="PTHR42891:SF1">
    <property type="entry name" value="D-GLYCERO-BETA-D-MANNO-HEPTOSE-1,7-BISPHOSPHATE 7-PHOSPHATASE"/>
    <property type="match status" value="1"/>
</dbReference>
<dbReference type="InterPro" id="IPR023214">
    <property type="entry name" value="HAD_sf"/>
</dbReference>
<dbReference type="Proteomes" id="UP000221734">
    <property type="component" value="Chromosome Kuenenia_stuttgartiensis_MBR1"/>
</dbReference>
<dbReference type="EMBL" id="CT573071">
    <property type="protein sequence ID" value="CAJ74064.1"/>
    <property type="molecule type" value="Genomic_DNA"/>
</dbReference>
<evidence type="ECO:0000313" key="11">
    <source>
        <dbReference type="EMBL" id="CAJ74064.1"/>
    </source>
</evidence>
<dbReference type="PIRSF" id="PIRSF004682">
    <property type="entry name" value="GmhB"/>
    <property type="match status" value="1"/>
</dbReference>
<dbReference type="NCBIfam" id="TIGR01662">
    <property type="entry name" value="HAD-SF-IIIA"/>
    <property type="match status" value="1"/>
</dbReference>
<dbReference type="InterPro" id="IPR004446">
    <property type="entry name" value="Heptose_bisP_phosphatase"/>
</dbReference>
<evidence type="ECO:0000256" key="10">
    <source>
        <dbReference type="PIRSR" id="PIRSR004682-4"/>
    </source>
</evidence>
<dbReference type="OrthoDB" id="9801899at2"/>
<feature type="binding site" evidence="10">
    <location>
        <position position="91"/>
    </location>
    <ligand>
        <name>Zn(2+)</name>
        <dbReference type="ChEBI" id="CHEBI:29105"/>
    </ligand>
</feature>
<feature type="binding site" evidence="10">
    <location>
        <position position="10"/>
    </location>
    <ligand>
        <name>Mg(2+)</name>
        <dbReference type="ChEBI" id="CHEBI:18420"/>
    </ligand>
</feature>
<evidence type="ECO:0000256" key="1">
    <source>
        <dbReference type="ARBA" id="ARBA00004496"/>
    </source>
</evidence>
<proteinExistence type="inferred from homology"/>
<protein>
    <recommendedName>
        <fullName evidence="6 7">D,D-heptose 1,7-bisphosphate phosphatase</fullName>
        <ecNumber evidence="7">3.1.3.-</ecNumber>
    </recommendedName>
</protein>
<dbReference type="Proteomes" id="UP000501926">
    <property type="component" value="Chromosome"/>
</dbReference>
<feature type="site" description="Stabilizes the phosphoryl group" evidence="9">
    <location>
        <position position="52"/>
    </location>
</feature>
<feature type="site" description="Contributes to substrate recognition" evidence="9">
    <location>
        <position position="109"/>
    </location>
</feature>
<sequence length="187" mass="21134">MKKKRAAFLDRDGTIVVHTPYLSSPEQLKLLPHAVEGIRLFKDHDYLIIVVTNQSGIARGYFDEQSLIQTHEKLKKILIIEKAEVDAFYYCPHHAEGVVEQYRMHCDCRKPRPKMLFDAAQQYNIDLSQSIMIGDSPADILAGKEAGCKSALIINPNHEQEADPDAPFGADYVVKDLLEAARLFIPE</sequence>
<feature type="active site" description="Proton donor" evidence="8">
    <location>
        <position position="12"/>
    </location>
</feature>
<reference evidence="13" key="4">
    <citation type="submission" date="2017-10" db="EMBL/GenBank/DDBJ databases">
        <authorList>
            <person name="Banno H."/>
            <person name="Chua N.-H."/>
        </authorList>
    </citation>
    <scope>NUCLEOTIDE SEQUENCE [LARGE SCALE GENOMIC DNA]</scope>
    <source>
        <strain evidence="13">Kuenenia_mbr1_ru-nijmegen</strain>
    </source>
</reference>
<dbReference type="EMBL" id="CP049055">
    <property type="protein sequence ID" value="QII11095.1"/>
    <property type="molecule type" value="Genomic_DNA"/>
</dbReference>
<evidence type="ECO:0000313" key="12">
    <source>
        <dbReference type="EMBL" id="QII11095.1"/>
    </source>
</evidence>
<dbReference type="AlphaFoldDB" id="Q1Q221"/>
<evidence type="ECO:0000256" key="2">
    <source>
        <dbReference type="ARBA" id="ARBA00022490"/>
    </source>
</evidence>
<accession>Q1Q221</accession>
<dbReference type="InterPro" id="IPR006549">
    <property type="entry name" value="HAD-SF_hydro_IIIA"/>
</dbReference>
<evidence type="ECO:0000313" key="14">
    <source>
        <dbReference type="Proteomes" id="UP000221734"/>
    </source>
</evidence>
<dbReference type="InterPro" id="IPR006543">
    <property type="entry name" value="Histidinol-phos"/>
</dbReference>
<organism evidence="11">
    <name type="scientific">Kuenenia stuttgartiensis</name>
    <dbReference type="NCBI Taxonomy" id="174633"/>
    <lineage>
        <taxon>Bacteria</taxon>
        <taxon>Pseudomonadati</taxon>
        <taxon>Planctomycetota</taxon>
        <taxon>Candidatus Brocadiia</taxon>
        <taxon>Candidatus Brocadiales</taxon>
        <taxon>Candidatus Brocadiaceae</taxon>
        <taxon>Candidatus Kuenenia</taxon>
    </lineage>
</organism>
<dbReference type="Pfam" id="PF13242">
    <property type="entry name" value="Hydrolase_like"/>
    <property type="match status" value="1"/>
</dbReference>
<keyword evidence="4 7" id="KW-0378">Hydrolase</keyword>
<keyword evidence="10" id="KW-0862">Zinc</keyword>
<keyword evidence="3 10" id="KW-0479">Metal-binding</keyword>
<dbReference type="GO" id="GO:0016791">
    <property type="term" value="F:phosphatase activity"/>
    <property type="evidence" value="ECO:0007669"/>
    <property type="project" value="InterPro"/>
</dbReference>
<dbReference type="GO" id="GO:0046872">
    <property type="term" value="F:metal ion binding"/>
    <property type="evidence" value="ECO:0007669"/>
    <property type="project" value="UniProtKB-KW"/>
</dbReference>
<evidence type="ECO:0000256" key="3">
    <source>
        <dbReference type="ARBA" id="ARBA00022723"/>
    </source>
</evidence>
<evidence type="ECO:0000256" key="5">
    <source>
        <dbReference type="ARBA" id="ARBA00023277"/>
    </source>
</evidence>
<comment type="similarity">
    <text evidence="7">Belongs to the gmhB family.</text>
</comment>
<reference evidence="14" key="3">
    <citation type="submission" date="2017-10" db="EMBL/GenBank/DDBJ databases">
        <authorList>
            <person name="Frank J."/>
        </authorList>
    </citation>
    <scope>NUCLEOTIDE SEQUENCE [LARGE SCALE GENOMIC DNA]</scope>
</reference>
<keyword evidence="5 7" id="KW-0119">Carbohydrate metabolism</keyword>
<dbReference type="CDD" id="cd07503">
    <property type="entry name" value="HAD_HisB-N"/>
    <property type="match status" value="1"/>
</dbReference>